<keyword evidence="10" id="KW-1185">Reference proteome</keyword>
<evidence type="ECO:0000256" key="6">
    <source>
        <dbReference type="PROSITE-ProRule" id="PRU00277"/>
    </source>
</evidence>
<dbReference type="InterPro" id="IPR046357">
    <property type="entry name" value="PPIase_dom_sf"/>
</dbReference>
<evidence type="ECO:0000313" key="9">
    <source>
        <dbReference type="EMBL" id="CCA54519.1"/>
    </source>
</evidence>
<dbReference type="KEGG" id="sve:SVEN_1232"/>
<evidence type="ECO:0000256" key="1">
    <source>
        <dbReference type="ARBA" id="ARBA00000971"/>
    </source>
</evidence>
<dbReference type="FunFam" id="3.10.50.40:FF:000006">
    <property type="entry name" value="Peptidyl-prolyl cis-trans isomerase"/>
    <property type="match status" value="1"/>
</dbReference>
<organism evidence="9 10">
    <name type="scientific">Streptomyces venezuelae (strain ATCC 10712 / CBS 650.69 / DSM 40230 / JCM 4526 / NBRC 13096 / PD 04745)</name>
    <dbReference type="NCBI Taxonomy" id="953739"/>
    <lineage>
        <taxon>Bacteria</taxon>
        <taxon>Bacillati</taxon>
        <taxon>Actinomycetota</taxon>
        <taxon>Actinomycetes</taxon>
        <taxon>Kitasatosporales</taxon>
        <taxon>Streptomycetaceae</taxon>
        <taxon>Streptomyces</taxon>
    </lineage>
</organism>
<proteinExistence type="inferred from homology"/>
<dbReference type="EMBL" id="FR845719">
    <property type="protein sequence ID" value="CCA54519.1"/>
    <property type="molecule type" value="Genomic_DNA"/>
</dbReference>
<evidence type="ECO:0000259" key="8">
    <source>
        <dbReference type="PROSITE" id="PS50059"/>
    </source>
</evidence>
<dbReference type="InterPro" id="IPR001179">
    <property type="entry name" value="PPIase_FKBP_dom"/>
</dbReference>
<evidence type="ECO:0000256" key="2">
    <source>
        <dbReference type="ARBA" id="ARBA00006577"/>
    </source>
</evidence>
<feature type="domain" description="PPIase FKBP-type" evidence="8">
    <location>
        <begin position="247"/>
        <end position="334"/>
    </location>
</feature>
<keyword evidence="5 6" id="KW-0413">Isomerase</keyword>
<feature type="domain" description="PPIase FKBP-type" evidence="8">
    <location>
        <begin position="99"/>
        <end position="188"/>
    </location>
</feature>
<evidence type="ECO:0000313" key="10">
    <source>
        <dbReference type="Proteomes" id="UP000006854"/>
    </source>
</evidence>
<feature type="region of interest" description="Disordered" evidence="7">
    <location>
        <begin position="61"/>
        <end position="82"/>
    </location>
</feature>
<evidence type="ECO:0000256" key="4">
    <source>
        <dbReference type="ARBA" id="ARBA00023110"/>
    </source>
</evidence>
<dbReference type="Gene3D" id="3.10.50.40">
    <property type="match status" value="2"/>
</dbReference>
<reference evidence="9 10" key="1">
    <citation type="journal article" date="2011" name="BMC Genomics">
        <title>Genome-wide analysis of the role of GlnR in Streptomyces venezuelae provides new insights into global nitrogen regulation in actinomycetes.</title>
        <authorList>
            <person name="Pullan S.T."/>
            <person name="Bibb M.J."/>
            <person name="Merrick M."/>
        </authorList>
    </citation>
    <scope>NUCLEOTIDE SEQUENCE [LARGE SCALE GENOMIC DNA]</scope>
    <source>
        <strain evidence="10">ATCC 10712 / CBS 650.69 / DSM 40230 / JCM 4526 / NBRC 13096 / PD 04745</strain>
    </source>
</reference>
<dbReference type="STRING" id="953739.SVEN_1232"/>
<gene>
    <name evidence="9" type="ordered locus">SVEN_1232</name>
</gene>
<comment type="catalytic activity">
    <reaction evidence="1 6">
        <text>[protein]-peptidylproline (omega=180) = [protein]-peptidylproline (omega=0)</text>
        <dbReference type="Rhea" id="RHEA:16237"/>
        <dbReference type="Rhea" id="RHEA-COMP:10747"/>
        <dbReference type="Rhea" id="RHEA-COMP:10748"/>
        <dbReference type="ChEBI" id="CHEBI:83833"/>
        <dbReference type="ChEBI" id="CHEBI:83834"/>
        <dbReference type="EC" id="5.2.1.8"/>
    </reaction>
</comment>
<dbReference type="PANTHER" id="PTHR43811:SF19">
    <property type="entry name" value="39 KDA FK506-BINDING NUCLEAR PROTEIN"/>
    <property type="match status" value="1"/>
</dbReference>
<evidence type="ECO:0000256" key="5">
    <source>
        <dbReference type="ARBA" id="ARBA00023235"/>
    </source>
</evidence>
<evidence type="ECO:0000256" key="7">
    <source>
        <dbReference type="SAM" id="MobiDB-lite"/>
    </source>
</evidence>
<comment type="similarity">
    <text evidence="2">Belongs to the FKBP-type PPIase family.</text>
</comment>
<dbReference type="PANTHER" id="PTHR43811">
    <property type="entry name" value="FKBP-TYPE PEPTIDYL-PROLYL CIS-TRANS ISOMERASE FKPA"/>
    <property type="match status" value="1"/>
</dbReference>
<dbReference type="eggNOG" id="COG0545">
    <property type="taxonomic scope" value="Bacteria"/>
</dbReference>
<dbReference type="Pfam" id="PF00254">
    <property type="entry name" value="FKBP_C"/>
    <property type="match status" value="2"/>
</dbReference>
<dbReference type="GO" id="GO:0003755">
    <property type="term" value="F:peptidyl-prolyl cis-trans isomerase activity"/>
    <property type="evidence" value="ECO:0007669"/>
    <property type="project" value="UniProtKB-KW"/>
</dbReference>
<name>F2RDX9_STRVP</name>
<dbReference type="AlphaFoldDB" id="F2RDX9"/>
<dbReference type="PATRIC" id="fig|953739.5.peg.3295"/>
<dbReference type="PROSITE" id="PS50059">
    <property type="entry name" value="FKBP_PPIASE"/>
    <property type="match status" value="2"/>
</dbReference>
<dbReference type="HOGENOM" id="CLU_053307_3_1_11"/>
<feature type="region of interest" description="Disordered" evidence="7">
    <location>
        <begin position="196"/>
        <end position="224"/>
    </location>
</feature>
<keyword evidence="4 6" id="KW-0697">Rotamase</keyword>
<dbReference type="Proteomes" id="UP000006854">
    <property type="component" value="Chromosome"/>
</dbReference>
<protein>
    <recommendedName>
        <fullName evidence="3 6">peptidylprolyl isomerase</fullName>
        <ecNumber evidence="3 6">5.2.1.8</ecNumber>
    </recommendedName>
</protein>
<dbReference type="SUPFAM" id="SSF54534">
    <property type="entry name" value="FKBP-like"/>
    <property type="match status" value="2"/>
</dbReference>
<dbReference type="EC" id="5.2.1.8" evidence="3 6"/>
<accession>F2RDX9</accession>
<sequence>MTGGSPRVSGQLLCRLRSEEHVRRLAGLLVVPLLLLSTAACGSDDKGSDSASMKNGLPAITAGQKFGEKPTLSKGEGDPPKELKVNVISEGNGPVTKKGDALQVNYLGQAWDSTTPFDNSFDRGQPFDLTLGAGQVIKGWEQALEGQKVGSRIEVGIPPELGYGEKGSPPNIQPNATLVFVVDVLKAVTIPKSATGTPVAQDNKDLPKVGTNTDGKAPALTVPKTDPPTKLVSNYVLESKGEAVKATDTVVVNYVAALWKDGKVFDSTYTTGKPANFPLGQLTLKGLKDGLVGKKIGSRVLIVAPPSEAFGDKEQQGIPKNSTLVFAVDILTKL</sequence>
<evidence type="ECO:0000256" key="3">
    <source>
        <dbReference type="ARBA" id="ARBA00013194"/>
    </source>
</evidence>